<dbReference type="InterPro" id="IPR035587">
    <property type="entry name" value="DUS-like_FMN-bd"/>
</dbReference>
<comment type="similarity">
    <text evidence="9">Belongs to the Dus family. Dus1 subfamily.</text>
</comment>
<comment type="catalytic activity">
    <reaction evidence="11">
        <text>5,6-dihydrouridine(17) in tRNA + NAD(+) = uridine(17) in tRNA + NADH + H(+)</text>
        <dbReference type="Rhea" id="RHEA:53372"/>
        <dbReference type="Rhea" id="RHEA-COMP:13541"/>
        <dbReference type="Rhea" id="RHEA-COMP:13542"/>
        <dbReference type="ChEBI" id="CHEBI:15378"/>
        <dbReference type="ChEBI" id="CHEBI:57540"/>
        <dbReference type="ChEBI" id="CHEBI:57945"/>
        <dbReference type="ChEBI" id="CHEBI:65315"/>
        <dbReference type="ChEBI" id="CHEBI:74443"/>
        <dbReference type="EC" id="1.3.1.88"/>
    </reaction>
    <physiologicalReaction direction="right-to-left" evidence="11">
        <dbReference type="Rhea" id="RHEA:53374"/>
    </physiologicalReaction>
</comment>
<keyword evidence="3" id="KW-0288">FMN</keyword>
<feature type="domain" description="DUS-like FMN-binding" evidence="17">
    <location>
        <begin position="42"/>
        <end position="334"/>
    </location>
</feature>
<evidence type="ECO:0000256" key="10">
    <source>
        <dbReference type="ARBA" id="ARBA00038890"/>
    </source>
</evidence>
<evidence type="ECO:0000256" key="7">
    <source>
        <dbReference type="ARBA" id="ARBA00023002"/>
    </source>
</evidence>
<name>A0A1R1PN71_ZANCU</name>
<keyword evidence="6" id="KW-0521">NADP</keyword>
<keyword evidence="8" id="KW-0520">NAD</keyword>
<comment type="catalytic activity">
    <reaction evidence="14">
        <text>5,6-dihydrouridine(16) in tRNA + NAD(+) = uridine(16) in tRNA + NADH + H(+)</text>
        <dbReference type="Rhea" id="RHEA:53380"/>
        <dbReference type="Rhea" id="RHEA-COMP:13543"/>
        <dbReference type="Rhea" id="RHEA-COMP:13544"/>
        <dbReference type="ChEBI" id="CHEBI:15378"/>
        <dbReference type="ChEBI" id="CHEBI:57540"/>
        <dbReference type="ChEBI" id="CHEBI:57945"/>
        <dbReference type="ChEBI" id="CHEBI:65315"/>
        <dbReference type="ChEBI" id="CHEBI:74443"/>
        <dbReference type="EC" id="1.3.1.88"/>
    </reaction>
    <physiologicalReaction direction="right-to-left" evidence="14">
        <dbReference type="Rhea" id="RHEA:53382"/>
    </physiologicalReaction>
</comment>
<evidence type="ECO:0000256" key="13">
    <source>
        <dbReference type="ARBA" id="ARBA00048342"/>
    </source>
</evidence>
<evidence type="ECO:0000256" key="4">
    <source>
        <dbReference type="ARBA" id="ARBA00022664"/>
    </source>
</evidence>
<evidence type="ECO:0000256" key="6">
    <source>
        <dbReference type="ARBA" id="ARBA00022857"/>
    </source>
</evidence>
<dbReference type="OrthoDB" id="272303at2759"/>
<evidence type="ECO:0000256" key="12">
    <source>
        <dbReference type="ARBA" id="ARBA00047652"/>
    </source>
</evidence>
<comment type="catalytic activity">
    <reaction evidence="12">
        <text>5,6-dihydrouridine(16) in tRNA + NADP(+) = uridine(16) in tRNA + NADPH + H(+)</text>
        <dbReference type="Rhea" id="RHEA:53376"/>
        <dbReference type="Rhea" id="RHEA-COMP:13543"/>
        <dbReference type="Rhea" id="RHEA-COMP:13544"/>
        <dbReference type="ChEBI" id="CHEBI:15378"/>
        <dbReference type="ChEBI" id="CHEBI:57783"/>
        <dbReference type="ChEBI" id="CHEBI:58349"/>
        <dbReference type="ChEBI" id="CHEBI:65315"/>
        <dbReference type="ChEBI" id="CHEBI:74443"/>
        <dbReference type="EC" id="1.3.1.88"/>
    </reaction>
    <physiologicalReaction direction="right-to-left" evidence="12">
        <dbReference type="Rhea" id="RHEA:53378"/>
    </physiologicalReaction>
</comment>
<keyword evidence="7" id="KW-0560">Oxidoreductase</keyword>
<dbReference type="GO" id="GO:0102263">
    <property type="term" value="F:tRNA-dihydrouridine17 synthase activity"/>
    <property type="evidence" value="ECO:0007669"/>
    <property type="project" value="RHEA"/>
</dbReference>
<evidence type="ECO:0000313" key="19">
    <source>
        <dbReference type="Proteomes" id="UP000188320"/>
    </source>
</evidence>
<dbReference type="CDD" id="cd02801">
    <property type="entry name" value="DUS_like_FMN"/>
    <property type="match status" value="1"/>
</dbReference>
<dbReference type="PANTHER" id="PTHR11082">
    <property type="entry name" value="TRNA-DIHYDROURIDINE SYNTHASE"/>
    <property type="match status" value="1"/>
</dbReference>
<dbReference type="InterPro" id="IPR013785">
    <property type="entry name" value="Aldolase_TIM"/>
</dbReference>
<keyword evidence="19" id="KW-1185">Reference proteome</keyword>
<comment type="catalytic activity">
    <reaction evidence="13">
        <text>a 5,6-dihydrouridine in mRNA + NAD(+) = a uridine in mRNA + NADH + H(+)</text>
        <dbReference type="Rhea" id="RHEA:69851"/>
        <dbReference type="Rhea" id="RHEA-COMP:14658"/>
        <dbReference type="Rhea" id="RHEA-COMP:17789"/>
        <dbReference type="ChEBI" id="CHEBI:15378"/>
        <dbReference type="ChEBI" id="CHEBI:57540"/>
        <dbReference type="ChEBI" id="CHEBI:57945"/>
        <dbReference type="ChEBI" id="CHEBI:65315"/>
        <dbReference type="ChEBI" id="CHEBI:74443"/>
    </reaction>
    <physiologicalReaction direction="right-to-left" evidence="13">
        <dbReference type="Rhea" id="RHEA:69853"/>
    </physiologicalReaction>
</comment>
<evidence type="ECO:0000256" key="3">
    <source>
        <dbReference type="ARBA" id="ARBA00022643"/>
    </source>
</evidence>
<protein>
    <recommendedName>
        <fullName evidence="10">tRNA-dihydrouridine(16/17) synthase [NAD(P)(+)]</fullName>
        <ecNumber evidence="10">1.3.1.88</ecNumber>
    </recommendedName>
</protein>
<comment type="caution">
    <text evidence="18">The sequence shown here is derived from an EMBL/GenBank/DDBJ whole genome shotgun (WGS) entry which is preliminary data.</text>
</comment>
<dbReference type="PROSITE" id="PS01136">
    <property type="entry name" value="UPF0034"/>
    <property type="match status" value="1"/>
</dbReference>
<dbReference type="InterPro" id="IPR018517">
    <property type="entry name" value="tRNA_hU_synthase_CS"/>
</dbReference>
<dbReference type="GO" id="GO:0102262">
    <property type="term" value="F:tRNA-dihydrouridine16 synthase activity"/>
    <property type="evidence" value="ECO:0007669"/>
    <property type="project" value="RHEA"/>
</dbReference>
<dbReference type="Pfam" id="PF01207">
    <property type="entry name" value="Dus"/>
    <property type="match status" value="1"/>
</dbReference>
<sequence>MKRENTELTETIEKKAKVETDTQEEMGAYDYFNKVLKSPKYILAPMVDQSELAWRMLSRKYGAHVCFTPMFHSKLFTTKQYFEDMWEYDEKDRPLIAQFCGNDPKYLVEASKLIEDKVDGIDLNLGCPQHIAKRGKYGSFLMEEWDLITQIITALCANIKVPISAKIRVFETEEKTVEYAKTLEKAGVKMLTVHGRLREQKGHKTGLCDWTKIRAVKRALKIPVVANGGIMYNEDIDKCLEFTECDAVMVAEGSLYNPAIFCEKDEHVNQWEIAQEYLQIVKENYPGTKSGYIKSHLFKIFKPSLGQFVDTREQLGKAKSLEDFENVVSQMKSNLTGLKDSSGVEQNGTNYHIDEYGYRTLPVWKCQPEIRKCFDSKNSTNGLPLGRKHFGSD</sequence>
<evidence type="ECO:0000256" key="16">
    <source>
        <dbReference type="ARBA" id="ARBA00049467"/>
    </source>
</evidence>
<evidence type="ECO:0000256" key="9">
    <source>
        <dbReference type="ARBA" id="ARBA00038313"/>
    </source>
</evidence>
<keyword evidence="4" id="KW-0507">mRNA processing</keyword>
<evidence type="ECO:0000259" key="17">
    <source>
        <dbReference type="Pfam" id="PF01207"/>
    </source>
</evidence>
<evidence type="ECO:0000256" key="8">
    <source>
        <dbReference type="ARBA" id="ARBA00023027"/>
    </source>
</evidence>
<evidence type="ECO:0000256" key="1">
    <source>
        <dbReference type="ARBA" id="ARBA00001917"/>
    </source>
</evidence>
<reference evidence="19" key="1">
    <citation type="submission" date="2017-01" db="EMBL/GenBank/DDBJ databases">
        <authorList>
            <person name="Wang Y."/>
            <person name="White M."/>
            <person name="Kvist S."/>
            <person name="Moncalvo J.-M."/>
        </authorList>
    </citation>
    <scope>NUCLEOTIDE SEQUENCE [LARGE SCALE GENOMIC DNA]</scope>
    <source>
        <strain evidence="19">COL-18-3</strain>
    </source>
</reference>
<keyword evidence="2" id="KW-0285">Flavoprotein</keyword>
<dbReference type="GO" id="GO:0006397">
    <property type="term" value="P:mRNA processing"/>
    <property type="evidence" value="ECO:0007669"/>
    <property type="project" value="UniProtKB-KW"/>
</dbReference>
<evidence type="ECO:0000256" key="11">
    <source>
        <dbReference type="ARBA" id="ARBA00047287"/>
    </source>
</evidence>
<gene>
    <name evidence="18" type="ORF">AX774_g4100</name>
</gene>
<comment type="catalytic activity">
    <reaction evidence="15">
        <text>a 5,6-dihydrouridine in mRNA + NADP(+) = a uridine in mRNA + NADPH + H(+)</text>
        <dbReference type="Rhea" id="RHEA:69855"/>
        <dbReference type="Rhea" id="RHEA-COMP:14658"/>
        <dbReference type="Rhea" id="RHEA-COMP:17789"/>
        <dbReference type="ChEBI" id="CHEBI:15378"/>
        <dbReference type="ChEBI" id="CHEBI:57783"/>
        <dbReference type="ChEBI" id="CHEBI:58349"/>
        <dbReference type="ChEBI" id="CHEBI:65315"/>
        <dbReference type="ChEBI" id="CHEBI:74443"/>
    </reaction>
    <physiologicalReaction direction="right-to-left" evidence="15">
        <dbReference type="Rhea" id="RHEA:69857"/>
    </physiologicalReaction>
</comment>
<comment type="cofactor">
    <cofactor evidence="1">
        <name>FMN</name>
        <dbReference type="ChEBI" id="CHEBI:58210"/>
    </cofactor>
</comment>
<dbReference type="Gene3D" id="3.20.20.70">
    <property type="entry name" value="Aldolase class I"/>
    <property type="match status" value="1"/>
</dbReference>
<evidence type="ECO:0000313" key="18">
    <source>
        <dbReference type="EMBL" id="OMH82415.1"/>
    </source>
</evidence>
<dbReference type="GO" id="GO:0050660">
    <property type="term" value="F:flavin adenine dinucleotide binding"/>
    <property type="evidence" value="ECO:0007669"/>
    <property type="project" value="InterPro"/>
</dbReference>
<dbReference type="EC" id="1.3.1.88" evidence="10"/>
<dbReference type="Proteomes" id="UP000188320">
    <property type="component" value="Unassembled WGS sequence"/>
</dbReference>
<accession>A0A1R1PN71</accession>
<proteinExistence type="inferred from homology"/>
<evidence type="ECO:0000256" key="14">
    <source>
        <dbReference type="ARBA" id="ARBA00048934"/>
    </source>
</evidence>
<dbReference type="SUPFAM" id="SSF51395">
    <property type="entry name" value="FMN-linked oxidoreductases"/>
    <property type="match status" value="1"/>
</dbReference>
<organism evidence="18 19">
    <name type="scientific">Zancudomyces culisetae</name>
    <name type="common">Gut fungus</name>
    <name type="synonym">Smittium culisetae</name>
    <dbReference type="NCBI Taxonomy" id="1213189"/>
    <lineage>
        <taxon>Eukaryota</taxon>
        <taxon>Fungi</taxon>
        <taxon>Fungi incertae sedis</taxon>
        <taxon>Zoopagomycota</taxon>
        <taxon>Kickxellomycotina</taxon>
        <taxon>Harpellomycetes</taxon>
        <taxon>Harpellales</taxon>
        <taxon>Legeriomycetaceae</taxon>
        <taxon>Zancudomyces</taxon>
    </lineage>
</organism>
<evidence type="ECO:0000256" key="5">
    <source>
        <dbReference type="ARBA" id="ARBA00022694"/>
    </source>
</evidence>
<dbReference type="GO" id="GO:0106414">
    <property type="term" value="F:mRNA dihydrouridine synthase activity"/>
    <property type="evidence" value="ECO:0007669"/>
    <property type="project" value="RHEA"/>
</dbReference>
<dbReference type="PANTHER" id="PTHR11082:SF5">
    <property type="entry name" value="TRNA-DIHYDROURIDINE(16_17) SYNTHASE [NAD(P)(+)]-LIKE"/>
    <property type="match status" value="1"/>
</dbReference>
<keyword evidence="5" id="KW-0819">tRNA processing</keyword>
<evidence type="ECO:0000256" key="15">
    <source>
        <dbReference type="ARBA" id="ARBA00049447"/>
    </source>
</evidence>
<dbReference type="AlphaFoldDB" id="A0A1R1PN71"/>
<dbReference type="EMBL" id="LSSK01000669">
    <property type="protein sequence ID" value="OMH82415.1"/>
    <property type="molecule type" value="Genomic_DNA"/>
</dbReference>
<evidence type="ECO:0000256" key="2">
    <source>
        <dbReference type="ARBA" id="ARBA00022630"/>
    </source>
</evidence>
<comment type="catalytic activity">
    <reaction evidence="16">
        <text>5,6-dihydrouridine(17) in tRNA + NADP(+) = uridine(17) in tRNA + NADPH + H(+)</text>
        <dbReference type="Rhea" id="RHEA:53368"/>
        <dbReference type="Rhea" id="RHEA-COMP:13541"/>
        <dbReference type="Rhea" id="RHEA-COMP:13542"/>
        <dbReference type="ChEBI" id="CHEBI:15378"/>
        <dbReference type="ChEBI" id="CHEBI:57783"/>
        <dbReference type="ChEBI" id="CHEBI:58349"/>
        <dbReference type="ChEBI" id="CHEBI:65315"/>
        <dbReference type="ChEBI" id="CHEBI:74443"/>
        <dbReference type="EC" id="1.3.1.88"/>
    </reaction>
    <physiologicalReaction direction="right-to-left" evidence="16">
        <dbReference type="Rhea" id="RHEA:53370"/>
    </physiologicalReaction>
</comment>